<keyword evidence="3" id="KW-1185">Reference proteome</keyword>
<name>A0AAD8INQ9_9APIA</name>
<comment type="caution">
    <text evidence="2">The sequence shown here is derived from an EMBL/GenBank/DDBJ whole genome shotgun (WGS) entry which is preliminary data.</text>
</comment>
<dbReference type="PANTHER" id="PTHR33872:SF2">
    <property type="entry name" value="DNA POLYMERASE EPSILON CATALYTIC SUBUNIT A"/>
    <property type="match status" value="1"/>
</dbReference>
<gene>
    <name evidence="2" type="ORF">POM88_017512</name>
</gene>
<organism evidence="2 3">
    <name type="scientific">Heracleum sosnowskyi</name>
    <dbReference type="NCBI Taxonomy" id="360622"/>
    <lineage>
        <taxon>Eukaryota</taxon>
        <taxon>Viridiplantae</taxon>
        <taxon>Streptophyta</taxon>
        <taxon>Embryophyta</taxon>
        <taxon>Tracheophyta</taxon>
        <taxon>Spermatophyta</taxon>
        <taxon>Magnoliopsida</taxon>
        <taxon>eudicotyledons</taxon>
        <taxon>Gunneridae</taxon>
        <taxon>Pentapetalae</taxon>
        <taxon>asterids</taxon>
        <taxon>campanulids</taxon>
        <taxon>Apiales</taxon>
        <taxon>Apiaceae</taxon>
        <taxon>Apioideae</taxon>
        <taxon>apioid superclade</taxon>
        <taxon>Tordylieae</taxon>
        <taxon>Tordyliinae</taxon>
        <taxon>Heracleum</taxon>
    </lineage>
</organism>
<reference evidence="2" key="2">
    <citation type="submission" date="2023-05" db="EMBL/GenBank/DDBJ databases">
        <authorList>
            <person name="Schelkunov M.I."/>
        </authorList>
    </citation>
    <scope>NUCLEOTIDE SEQUENCE</scope>
    <source>
        <strain evidence="2">Hsosn_3</strain>
        <tissue evidence="2">Leaf</tissue>
    </source>
</reference>
<proteinExistence type="predicted"/>
<dbReference type="AlphaFoldDB" id="A0AAD8INQ9"/>
<evidence type="ECO:0000256" key="1">
    <source>
        <dbReference type="SAM" id="MobiDB-lite"/>
    </source>
</evidence>
<feature type="region of interest" description="Disordered" evidence="1">
    <location>
        <begin position="47"/>
        <end position="88"/>
    </location>
</feature>
<accession>A0AAD8INQ9</accession>
<protein>
    <submittedName>
        <fullName evidence="2">DNA polymerase epsilon catalytic</fullName>
    </submittedName>
</protein>
<reference evidence="2" key="1">
    <citation type="submission" date="2023-02" db="EMBL/GenBank/DDBJ databases">
        <title>Genome of toxic invasive species Heracleum sosnowskyi carries increased number of genes despite the absence of recent whole-genome duplications.</title>
        <authorList>
            <person name="Schelkunov M."/>
            <person name="Shtratnikova V."/>
            <person name="Makarenko M."/>
            <person name="Klepikova A."/>
            <person name="Omelchenko D."/>
            <person name="Novikova G."/>
            <person name="Obukhova E."/>
            <person name="Bogdanov V."/>
            <person name="Penin A."/>
            <person name="Logacheva M."/>
        </authorList>
    </citation>
    <scope>NUCLEOTIDE SEQUENCE</scope>
    <source>
        <strain evidence="2">Hsosn_3</strain>
        <tissue evidence="2">Leaf</tissue>
    </source>
</reference>
<sequence>MGSLMAGWSSTVQDPTAAVIYRRNHSLTREDIDTYWKSKKLKEEEPIEIASEETGRAEKSYQRSSSVPLSTTKERFLDTGSDDNEGSSEKLILKSGWWMRSNSAFLNEPPVLIPLPEGTRKHQHI</sequence>
<evidence type="ECO:0000313" key="2">
    <source>
        <dbReference type="EMBL" id="KAK1389334.1"/>
    </source>
</evidence>
<dbReference type="Proteomes" id="UP001237642">
    <property type="component" value="Unassembled WGS sequence"/>
</dbReference>
<evidence type="ECO:0000313" key="3">
    <source>
        <dbReference type="Proteomes" id="UP001237642"/>
    </source>
</evidence>
<dbReference type="PANTHER" id="PTHR33872">
    <property type="entry name" value="DNA POLYMERASE EPSILON CATALYTIC SUBUNIT A"/>
    <property type="match status" value="1"/>
</dbReference>
<dbReference type="EMBL" id="JAUIZM010000004">
    <property type="protein sequence ID" value="KAK1389334.1"/>
    <property type="molecule type" value="Genomic_DNA"/>
</dbReference>
<feature type="compositionally biased region" description="Polar residues" evidence="1">
    <location>
        <begin position="62"/>
        <end position="71"/>
    </location>
</feature>